<name>A0A4R0RFU2_9APHY</name>
<evidence type="ECO:0000256" key="1">
    <source>
        <dbReference type="SAM" id="MobiDB-lite"/>
    </source>
</evidence>
<feature type="compositionally biased region" description="Basic and acidic residues" evidence="1">
    <location>
        <begin position="39"/>
        <end position="51"/>
    </location>
</feature>
<feature type="region of interest" description="Disordered" evidence="1">
    <location>
        <begin position="39"/>
        <end position="175"/>
    </location>
</feature>
<evidence type="ECO:0000313" key="2">
    <source>
        <dbReference type="EMBL" id="TCD64495.1"/>
    </source>
</evidence>
<feature type="compositionally biased region" description="Basic and acidic residues" evidence="1">
    <location>
        <begin position="88"/>
        <end position="127"/>
    </location>
</feature>
<sequence>MLALSHDTDDIVPESSVDTNIGLSESSLSRRNAIQTLHELAKRGNTEDKKAWNRQYSRNRRAKEKKEKAEAEAEKAKQSAQAEAAQDATKDTAQDATKDTAKDATKDAAKDATKDAVNKATAKDAAKDAAYNARNEPHDYEAMRPIKGFPESNVRNEGRLQDLFLQGSKRRPTDH</sequence>
<feature type="compositionally biased region" description="Basic and acidic residues" evidence="1">
    <location>
        <begin position="135"/>
        <end position="144"/>
    </location>
</feature>
<feature type="compositionally biased region" description="Basic and acidic residues" evidence="1">
    <location>
        <begin position="64"/>
        <end position="77"/>
    </location>
</feature>
<comment type="caution">
    <text evidence="2">The sequence shown here is derived from an EMBL/GenBank/DDBJ whole genome shotgun (WGS) entry which is preliminary data.</text>
</comment>
<feature type="compositionally biased region" description="Low complexity" evidence="1">
    <location>
        <begin position="78"/>
        <end position="87"/>
    </location>
</feature>
<reference evidence="2 3" key="1">
    <citation type="submission" date="2018-11" db="EMBL/GenBank/DDBJ databases">
        <title>Genome assembly of Steccherinum ochraceum LE-BIN_3174, the white-rot fungus of the Steccherinaceae family (The Residual Polyporoid clade, Polyporales, Basidiomycota).</title>
        <authorList>
            <person name="Fedorova T.V."/>
            <person name="Glazunova O.A."/>
            <person name="Landesman E.O."/>
            <person name="Moiseenko K.V."/>
            <person name="Psurtseva N.V."/>
            <person name="Savinova O.S."/>
            <person name="Shakhova N.V."/>
            <person name="Tyazhelova T.V."/>
            <person name="Vasina D.V."/>
        </authorList>
    </citation>
    <scope>NUCLEOTIDE SEQUENCE [LARGE SCALE GENOMIC DNA]</scope>
    <source>
        <strain evidence="2 3">LE-BIN_3174</strain>
    </source>
</reference>
<keyword evidence="3" id="KW-1185">Reference proteome</keyword>
<organism evidence="2 3">
    <name type="scientific">Steccherinum ochraceum</name>
    <dbReference type="NCBI Taxonomy" id="92696"/>
    <lineage>
        <taxon>Eukaryota</taxon>
        <taxon>Fungi</taxon>
        <taxon>Dikarya</taxon>
        <taxon>Basidiomycota</taxon>
        <taxon>Agaricomycotina</taxon>
        <taxon>Agaricomycetes</taxon>
        <taxon>Polyporales</taxon>
        <taxon>Steccherinaceae</taxon>
        <taxon>Steccherinum</taxon>
    </lineage>
</organism>
<dbReference type="EMBL" id="RWJN01000233">
    <property type="protein sequence ID" value="TCD64495.1"/>
    <property type="molecule type" value="Genomic_DNA"/>
</dbReference>
<dbReference type="Proteomes" id="UP000292702">
    <property type="component" value="Unassembled WGS sequence"/>
</dbReference>
<feature type="region of interest" description="Disordered" evidence="1">
    <location>
        <begin position="1"/>
        <end position="23"/>
    </location>
</feature>
<dbReference type="AlphaFoldDB" id="A0A4R0RFU2"/>
<evidence type="ECO:0000313" key="3">
    <source>
        <dbReference type="Proteomes" id="UP000292702"/>
    </source>
</evidence>
<accession>A0A4R0RFU2</accession>
<proteinExistence type="predicted"/>
<gene>
    <name evidence="2" type="ORF">EIP91_004023</name>
</gene>
<protein>
    <submittedName>
        <fullName evidence="2">Uncharacterized protein</fullName>
    </submittedName>
</protein>